<gene>
    <name evidence="8" type="ORF">DY218_11240</name>
</gene>
<evidence type="ECO:0000256" key="7">
    <source>
        <dbReference type="SAM" id="Phobius"/>
    </source>
</evidence>
<dbReference type="PANTHER" id="PTHR23513:SF11">
    <property type="entry name" value="STAPHYLOFERRIN A TRANSPORTER"/>
    <property type="match status" value="1"/>
</dbReference>
<dbReference type="Pfam" id="PF07690">
    <property type="entry name" value="MFS_1"/>
    <property type="match status" value="1"/>
</dbReference>
<evidence type="ECO:0000313" key="8">
    <source>
        <dbReference type="EMBL" id="RFU86634.1"/>
    </source>
</evidence>
<proteinExistence type="predicted"/>
<dbReference type="GO" id="GO:0005886">
    <property type="term" value="C:plasma membrane"/>
    <property type="evidence" value="ECO:0007669"/>
    <property type="project" value="UniProtKB-SubCell"/>
</dbReference>
<keyword evidence="5 7" id="KW-0472">Membrane</keyword>
<keyword evidence="3 7" id="KW-0812">Transmembrane</keyword>
<feature type="transmembrane region" description="Helical" evidence="7">
    <location>
        <begin position="388"/>
        <end position="420"/>
    </location>
</feature>
<accession>A0A372M6S5</accession>
<dbReference type="CDD" id="cd06173">
    <property type="entry name" value="MFS_MefA_like"/>
    <property type="match status" value="1"/>
</dbReference>
<dbReference type="EMBL" id="QUAK01000063">
    <property type="protein sequence ID" value="RFU86634.1"/>
    <property type="molecule type" value="Genomic_DNA"/>
</dbReference>
<dbReference type="PRINTS" id="PR01988">
    <property type="entry name" value="EXPORTERBACE"/>
</dbReference>
<dbReference type="AlphaFoldDB" id="A0A372M6S5"/>
<reference evidence="8 9" key="1">
    <citation type="submission" date="2018-08" db="EMBL/GenBank/DDBJ databases">
        <title>Isolation, diversity and antifungal activity of Actinobacteria from wheat.</title>
        <authorList>
            <person name="Han C."/>
        </authorList>
    </citation>
    <scope>NUCLEOTIDE SEQUENCE [LARGE SCALE GENOMIC DNA]</scope>
    <source>
        <strain evidence="8 9">NEAU-YY421</strain>
    </source>
</reference>
<feature type="transmembrane region" description="Helical" evidence="7">
    <location>
        <begin position="251"/>
        <end position="272"/>
    </location>
</feature>
<dbReference type="SUPFAM" id="SSF103473">
    <property type="entry name" value="MFS general substrate transporter"/>
    <property type="match status" value="1"/>
</dbReference>
<dbReference type="InterPro" id="IPR011701">
    <property type="entry name" value="MFS"/>
</dbReference>
<feature type="transmembrane region" description="Helical" evidence="7">
    <location>
        <begin position="178"/>
        <end position="197"/>
    </location>
</feature>
<feature type="transmembrane region" description="Helical" evidence="7">
    <location>
        <begin position="284"/>
        <end position="306"/>
    </location>
</feature>
<organism evidence="8 9">
    <name type="scientific">Streptomyces triticagri</name>
    <dbReference type="NCBI Taxonomy" id="2293568"/>
    <lineage>
        <taxon>Bacteria</taxon>
        <taxon>Bacillati</taxon>
        <taxon>Actinomycetota</taxon>
        <taxon>Actinomycetes</taxon>
        <taxon>Kitasatosporales</taxon>
        <taxon>Streptomycetaceae</taxon>
        <taxon>Streptomyces</taxon>
    </lineage>
</organism>
<evidence type="ECO:0000256" key="3">
    <source>
        <dbReference type="ARBA" id="ARBA00022692"/>
    </source>
</evidence>
<dbReference type="Gene3D" id="1.20.1250.20">
    <property type="entry name" value="MFS general substrate transporter like domains"/>
    <property type="match status" value="1"/>
</dbReference>
<name>A0A372M6S5_9ACTN</name>
<feature type="transmembrane region" description="Helical" evidence="7">
    <location>
        <begin position="119"/>
        <end position="142"/>
    </location>
</feature>
<feature type="transmembrane region" description="Helical" evidence="7">
    <location>
        <begin position="327"/>
        <end position="349"/>
    </location>
</feature>
<dbReference type="InterPro" id="IPR036259">
    <property type="entry name" value="MFS_trans_sf"/>
</dbReference>
<evidence type="ECO:0000256" key="6">
    <source>
        <dbReference type="SAM" id="MobiDB-lite"/>
    </source>
</evidence>
<comment type="caution">
    <text evidence="8">The sequence shown here is derived from an EMBL/GenBank/DDBJ whole genome shotgun (WGS) entry which is preliminary data.</text>
</comment>
<keyword evidence="2" id="KW-1003">Cell membrane</keyword>
<evidence type="ECO:0000256" key="1">
    <source>
        <dbReference type="ARBA" id="ARBA00004651"/>
    </source>
</evidence>
<keyword evidence="9" id="KW-1185">Reference proteome</keyword>
<feature type="transmembrane region" description="Helical" evidence="7">
    <location>
        <begin position="49"/>
        <end position="71"/>
    </location>
</feature>
<evidence type="ECO:0000256" key="5">
    <source>
        <dbReference type="ARBA" id="ARBA00023136"/>
    </source>
</evidence>
<protein>
    <submittedName>
        <fullName evidence="8">MFS transporter</fullName>
    </submittedName>
</protein>
<evidence type="ECO:0000313" key="9">
    <source>
        <dbReference type="Proteomes" id="UP000263094"/>
    </source>
</evidence>
<sequence length="437" mass="45865">MRSTRSPSRRLRQPGLDSLLPPPLVHTGESMKLKQAFTPFQYRQFRYQYAGFSVSVFGNMVSLVALTLGLLEATGSGATAGIALGASTIPLMAFLLIGGVWGDRVPRHRVMATMDGVRALAQLGVGIMLLVGEINLLLLIVLQMLFGTAQAFHLPASSGVTGFTVPKDQMQRANSLLSMTRGIATIIGPLVAGALVATVGAGWAMTLDGLTFVCSAWFALLLKLPPREPQPDSNMLKELGDGFRLVRTTPWIWTSIAVITCTHIGLGAFMIVGPVVARDQGGSAFSWSVVIAALGVGGVVGDILLLRYQPRRPILVGRLAELLLLPALLLVALGAPLAVQVVAVALAGVGTTASDSLWVTTLQSQVPDESLSKVSSYDWLCSMVPRPIGYALGAAVSVGGAAVVLCTMALVAAVSGLASLTYPSVRQLRTPAESVTN</sequence>
<dbReference type="PANTHER" id="PTHR23513">
    <property type="entry name" value="INTEGRAL MEMBRANE EFFLUX PROTEIN-RELATED"/>
    <property type="match status" value="1"/>
</dbReference>
<evidence type="ECO:0000256" key="4">
    <source>
        <dbReference type="ARBA" id="ARBA00022989"/>
    </source>
</evidence>
<feature type="region of interest" description="Disordered" evidence="6">
    <location>
        <begin position="1"/>
        <end position="21"/>
    </location>
</feature>
<dbReference type="GO" id="GO:0022857">
    <property type="term" value="F:transmembrane transporter activity"/>
    <property type="evidence" value="ECO:0007669"/>
    <property type="project" value="InterPro"/>
</dbReference>
<dbReference type="InterPro" id="IPR022324">
    <property type="entry name" value="Bacilysin_exporter_BacE_put"/>
</dbReference>
<evidence type="ECO:0000256" key="2">
    <source>
        <dbReference type="ARBA" id="ARBA00022475"/>
    </source>
</evidence>
<feature type="transmembrane region" description="Helical" evidence="7">
    <location>
        <begin position="77"/>
        <end position="98"/>
    </location>
</feature>
<comment type="subcellular location">
    <subcellularLocation>
        <location evidence="1">Cell membrane</location>
        <topology evidence="1">Multi-pass membrane protein</topology>
    </subcellularLocation>
</comment>
<keyword evidence="4 7" id="KW-1133">Transmembrane helix</keyword>
<dbReference type="Proteomes" id="UP000263094">
    <property type="component" value="Unassembled WGS sequence"/>
</dbReference>